<keyword evidence="3" id="KW-1185">Reference proteome</keyword>
<dbReference type="Proteomes" id="UP001396334">
    <property type="component" value="Unassembled WGS sequence"/>
</dbReference>
<evidence type="ECO:0000256" key="1">
    <source>
        <dbReference type="SAM" id="MobiDB-lite"/>
    </source>
</evidence>
<name>A0ABR2U5F0_9ROSI</name>
<evidence type="ECO:0000313" key="3">
    <source>
        <dbReference type="Proteomes" id="UP001396334"/>
    </source>
</evidence>
<protein>
    <submittedName>
        <fullName evidence="2">Uncharacterized protein</fullName>
    </submittedName>
</protein>
<gene>
    <name evidence="2" type="ORF">V6N11_058743</name>
</gene>
<reference evidence="2 3" key="1">
    <citation type="journal article" date="2024" name="G3 (Bethesda)">
        <title>Genome assembly of Hibiscus sabdariffa L. provides insights into metabolisms of medicinal natural products.</title>
        <authorList>
            <person name="Kim T."/>
        </authorList>
    </citation>
    <scope>NUCLEOTIDE SEQUENCE [LARGE SCALE GENOMIC DNA]</scope>
    <source>
        <strain evidence="2">TK-2024</strain>
        <tissue evidence="2">Old leaves</tissue>
    </source>
</reference>
<organism evidence="2 3">
    <name type="scientific">Hibiscus sabdariffa</name>
    <name type="common">roselle</name>
    <dbReference type="NCBI Taxonomy" id="183260"/>
    <lineage>
        <taxon>Eukaryota</taxon>
        <taxon>Viridiplantae</taxon>
        <taxon>Streptophyta</taxon>
        <taxon>Embryophyta</taxon>
        <taxon>Tracheophyta</taxon>
        <taxon>Spermatophyta</taxon>
        <taxon>Magnoliopsida</taxon>
        <taxon>eudicotyledons</taxon>
        <taxon>Gunneridae</taxon>
        <taxon>Pentapetalae</taxon>
        <taxon>rosids</taxon>
        <taxon>malvids</taxon>
        <taxon>Malvales</taxon>
        <taxon>Malvaceae</taxon>
        <taxon>Malvoideae</taxon>
        <taxon>Hibiscus</taxon>
    </lineage>
</organism>
<feature type="compositionally biased region" description="Basic and acidic residues" evidence="1">
    <location>
        <begin position="91"/>
        <end position="110"/>
    </location>
</feature>
<sequence length="110" mass="12313">MQSDIVRKEDDISNMVFTGANEITLGSCSITKSINVLYIEPESSKEKDDINYVEYLSSLGSMGQLQKEIQPNDQTESEEKHDNGSATSKSYECETGRMADDLDKDHPRTT</sequence>
<dbReference type="EMBL" id="JBBPBN010000002">
    <property type="protein sequence ID" value="KAK9044852.1"/>
    <property type="molecule type" value="Genomic_DNA"/>
</dbReference>
<evidence type="ECO:0000313" key="2">
    <source>
        <dbReference type="EMBL" id="KAK9044852.1"/>
    </source>
</evidence>
<proteinExistence type="predicted"/>
<accession>A0ABR2U5F0</accession>
<feature type="region of interest" description="Disordered" evidence="1">
    <location>
        <begin position="61"/>
        <end position="110"/>
    </location>
</feature>
<comment type="caution">
    <text evidence="2">The sequence shown here is derived from an EMBL/GenBank/DDBJ whole genome shotgun (WGS) entry which is preliminary data.</text>
</comment>
<feature type="compositionally biased region" description="Polar residues" evidence="1">
    <location>
        <begin position="61"/>
        <end position="74"/>
    </location>
</feature>